<dbReference type="InterPro" id="IPR013096">
    <property type="entry name" value="Cupin_2"/>
</dbReference>
<dbReference type="PANTHER" id="PTHR43280">
    <property type="entry name" value="ARAC-FAMILY TRANSCRIPTIONAL REGULATOR"/>
    <property type="match status" value="1"/>
</dbReference>
<proteinExistence type="predicted"/>
<dbReference type="Pfam" id="PF07883">
    <property type="entry name" value="Cupin_2"/>
    <property type="match status" value="1"/>
</dbReference>
<evidence type="ECO:0000256" key="2">
    <source>
        <dbReference type="ARBA" id="ARBA00023125"/>
    </source>
</evidence>
<comment type="caution">
    <text evidence="5">The sequence shown here is derived from an EMBL/GenBank/DDBJ whole genome shotgun (WGS) entry which is preliminary data.</text>
</comment>
<feature type="domain" description="HTH araC/xylS-type" evidence="4">
    <location>
        <begin position="216"/>
        <end position="317"/>
    </location>
</feature>
<protein>
    <submittedName>
        <fullName evidence="5">AraC family transcriptional regulator</fullName>
    </submittedName>
</protein>
<evidence type="ECO:0000256" key="3">
    <source>
        <dbReference type="ARBA" id="ARBA00023163"/>
    </source>
</evidence>
<dbReference type="RefSeq" id="WP_380427422.1">
    <property type="nucleotide sequence ID" value="NZ_JBHRZV010000051.1"/>
</dbReference>
<dbReference type="SUPFAM" id="SSF51182">
    <property type="entry name" value="RmlC-like cupins"/>
    <property type="match status" value="1"/>
</dbReference>
<dbReference type="Gene3D" id="1.10.10.60">
    <property type="entry name" value="Homeodomain-like"/>
    <property type="match status" value="2"/>
</dbReference>
<dbReference type="EMBL" id="JBHRZV010000051">
    <property type="protein sequence ID" value="MFC3928660.1"/>
    <property type="molecule type" value="Genomic_DNA"/>
</dbReference>
<dbReference type="InterPro" id="IPR018060">
    <property type="entry name" value="HTH_AraC"/>
</dbReference>
<name>A0ABV8CYC2_9STRE</name>
<dbReference type="Proteomes" id="UP001595807">
    <property type="component" value="Unassembled WGS sequence"/>
</dbReference>
<sequence>MISEDLLNVLPTFKTSKDSTTDMASYIYDDPDFMPFTKLQDQASFFAMADVLAGIGLDSQSQLGLVCHPLNEPSRLHYHDYLEICYVAKGRLIQIINQEPLIMTEGDISIIPPKTEHLLAPLEKDQILVIDFLLHPDLLALISTISLSSDFMTIAEHFTRQELEAKQPDFERALEQFLLSYINQDFQSDLSVIGNFLQVLHHLSQKKTTISNPNRDKLTAQCLDLISYHKGNISQAQLATELSYHANYLSRHIKKTTGQTISQLLLAEKLRLAKDLLATSDLPIATIADQIGYASESHFFRIFKENYHITPNHYRQLMRR</sequence>
<dbReference type="SMART" id="SM00342">
    <property type="entry name" value="HTH_ARAC"/>
    <property type="match status" value="1"/>
</dbReference>
<keyword evidence="3" id="KW-0804">Transcription</keyword>
<dbReference type="InterPro" id="IPR014710">
    <property type="entry name" value="RmlC-like_jellyroll"/>
</dbReference>
<evidence type="ECO:0000313" key="6">
    <source>
        <dbReference type="Proteomes" id="UP001595807"/>
    </source>
</evidence>
<dbReference type="PRINTS" id="PR00032">
    <property type="entry name" value="HTHARAC"/>
</dbReference>
<dbReference type="SUPFAM" id="SSF46689">
    <property type="entry name" value="Homeodomain-like"/>
    <property type="match status" value="1"/>
</dbReference>
<evidence type="ECO:0000256" key="1">
    <source>
        <dbReference type="ARBA" id="ARBA00023015"/>
    </source>
</evidence>
<organism evidence="5 6">
    <name type="scientific">Streptococcus caprae</name>
    <dbReference type="NCBI Taxonomy" id="1640501"/>
    <lineage>
        <taxon>Bacteria</taxon>
        <taxon>Bacillati</taxon>
        <taxon>Bacillota</taxon>
        <taxon>Bacilli</taxon>
        <taxon>Lactobacillales</taxon>
        <taxon>Streptococcaceae</taxon>
        <taxon>Streptococcus</taxon>
    </lineage>
</organism>
<dbReference type="PROSITE" id="PS01124">
    <property type="entry name" value="HTH_ARAC_FAMILY_2"/>
    <property type="match status" value="1"/>
</dbReference>
<keyword evidence="6" id="KW-1185">Reference proteome</keyword>
<dbReference type="InterPro" id="IPR020449">
    <property type="entry name" value="Tscrpt_reg_AraC-type_HTH"/>
</dbReference>
<gene>
    <name evidence="5" type="ORF">ACFORF_08820</name>
</gene>
<accession>A0ABV8CYC2</accession>
<keyword evidence="1" id="KW-0805">Transcription regulation</keyword>
<evidence type="ECO:0000259" key="4">
    <source>
        <dbReference type="PROSITE" id="PS01124"/>
    </source>
</evidence>
<evidence type="ECO:0000313" key="5">
    <source>
        <dbReference type="EMBL" id="MFC3928660.1"/>
    </source>
</evidence>
<dbReference type="InterPro" id="IPR009057">
    <property type="entry name" value="Homeodomain-like_sf"/>
</dbReference>
<reference evidence="6" key="1">
    <citation type="journal article" date="2019" name="Int. J. Syst. Evol. Microbiol.">
        <title>The Global Catalogue of Microorganisms (GCM) 10K type strain sequencing project: providing services to taxonomists for standard genome sequencing and annotation.</title>
        <authorList>
            <consortium name="The Broad Institute Genomics Platform"/>
            <consortium name="The Broad Institute Genome Sequencing Center for Infectious Disease"/>
            <person name="Wu L."/>
            <person name="Ma J."/>
        </authorList>
    </citation>
    <scope>NUCLEOTIDE SEQUENCE [LARGE SCALE GENOMIC DNA]</scope>
    <source>
        <strain evidence="6">CCUG 67170</strain>
    </source>
</reference>
<dbReference type="PANTHER" id="PTHR43280:SF2">
    <property type="entry name" value="HTH-TYPE TRANSCRIPTIONAL REGULATOR EXSA"/>
    <property type="match status" value="1"/>
</dbReference>
<keyword evidence="2" id="KW-0238">DNA-binding</keyword>
<dbReference type="Pfam" id="PF12833">
    <property type="entry name" value="HTH_18"/>
    <property type="match status" value="1"/>
</dbReference>
<dbReference type="InterPro" id="IPR011051">
    <property type="entry name" value="RmlC_Cupin_sf"/>
</dbReference>
<dbReference type="Gene3D" id="2.60.120.10">
    <property type="entry name" value="Jelly Rolls"/>
    <property type="match status" value="1"/>
</dbReference>